<keyword evidence="3 8" id="KW-0479">Metal-binding</keyword>
<comment type="catalytic activity">
    <reaction evidence="8">
        <text>Mo-molybdopterin + GTP + H(+) = Mo-molybdopterin guanine dinucleotide + diphosphate</text>
        <dbReference type="Rhea" id="RHEA:34243"/>
        <dbReference type="ChEBI" id="CHEBI:15378"/>
        <dbReference type="ChEBI" id="CHEBI:33019"/>
        <dbReference type="ChEBI" id="CHEBI:37565"/>
        <dbReference type="ChEBI" id="CHEBI:71302"/>
        <dbReference type="ChEBI" id="CHEBI:71310"/>
        <dbReference type="EC" id="2.7.7.77"/>
    </reaction>
</comment>
<feature type="binding site" evidence="8">
    <location>
        <position position="108"/>
    </location>
    <ligand>
        <name>Mg(2+)</name>
        <dbReference type="ChEBI" id="CHEBI:18420"/>
    </ligand>
</feature>
<dbReference type="RefSeq" id="WP_343800067.1">
    <property type="nucleotide sequence ID" value="NZ_BAAADE010000001.1"/>
</dbReference>
<feature type="binding site" evidence="8">
    <location>
        <begin position="14"/>
        <end position="16"/>
    </location>
    <ligand>
        <name>GTP</name>
        <dbReference type="ChEBI" id="CHEBI:37565"/>
    </ligand>
</feature>
<dbReference type="PANTHER" id="PTHR19136:SF81">
    <property type="entry name" value="MOLYBDENUM COFACTOR GUANYLYLTRANSFERASE"/>
    <property type="match status" value="1"/>
</dbReference>
<keyword evidence="6 8" id="KW-0342">GTP-binding</keyword>
<dbReference type="Proteomes" id="UP001424441">
    <property type="component" value="Unassembled WGS sequence"/>
</dbReference>
<dbReference type="EMBL" id="BAAADE010000001">
    <property type="protein sequence ID" value="GAA0590066.1"/>
    <property type="molecule type" value="Genomic_DNA"/>
</dbReference>
<dbReference type="InterPro" id="IPR013482">
    <property type="entry name" value="Molybde_CF_guanTrfase"/>
</dbReference>
<sequence>MNDIQARSIPVVILAGGRSSRMQAEGLTGDKYLHLLDDKPVIAHLIERLKMQADHIALNSNQHQSDLSRFGLPVIADQFAYNSGPLTGILTAMHYAKDQAFVVTAAADTPFIPSDLLEKLLSQQQTTQSDVVFATSNGATHPTFGLWRTNLAANLSSWLAQGHKPSVISFAMTIKQTIADFPVQSLPDGSTYDPFFNINEPADLIKARQLQKQLNR</sequence>
<dbReference type="Gene3D" id="3.90.550.10">
    <property type="entry name" value="Spore Coat Polysaccharide Biosynthesis Protein SpsA, Chain A"/>
    <property type="match status" value="1"/>
</dbReference>
<dbReference type="PANTHER" id="PTHR19136">
    <property type="entry name" value="MOLYBDENUM COFACTOR GUANYLYLTRANSFERASE"/>
    <property type="match status" value="1"/>
</dbReference>
<protein>
    <recommendedName>
        <fullName evidence="8">Molybdenum cofactor guanylyltransferase</fullName>
        <shortName evidence="8">MoCo guanylyltransferase</shortName>
        <ecNumber evidence="8">2.7.7.77</ecNumber>
    </recommendedName>
    <alternativeName>
        <fullName evidence="8">GTP:molybdopterin guanylyltransferase</fullName>
    </alternativeName>
    <alternativeName>
        <fullName evidence="8">Mo-MPT guanylyltransferase</fullName>
    </alternativeName>
    <alternativeName>
        <fullName evidence="8">Molybdopterin guanylyltransferase</fullName>
    </alternativeName>
    <alternativeName>
        <fullName evidence="8">Molybdopterin-guanine dinucleotide synthase</fullName>
        <shortName evidence="8">MGD synthase</shortName>
    </alternativeName>
</protein>
<comment type="subcellular location">
    <subcellularLocation>
        <location evidence="8">Cytoplasm</location>
    </subcellularLocation>
</comment>
<keyword evidence="4 8" id="KW-0547">Nucleotide-binding</keyword>
<dbReference type="CDD" id="cd02503">
    <property type="entry name" value="MobA"/>
    <property type="match status" value="1"/>
</dbReference>
<comment type="similarity">
    <text evidence="8">Belongs to the MobA family.</text>
</comment>
<evidence type="ECO:0000256" key="3">
    <source>
        <dbReference type="ARBA" id="ARBA00022723"/>
    </source>
</evidence>
<dbReference type="SUPFAM" id="SSF53448">
    <property type="entry name" value="Nucleotide-diphospho-sugar transferases"/>
    <property type="match status" value="1"/>
</dbReference>
<evidence type="ECO:0000313" key="11">
    <source>
        <dbReference type="Proteomes" id="UP001424441"/>
    </source>
</evidence>
<organism evidence="10 11">
    <name type="scientific">Paenochrobactrum glaciei</name>
    <dbReference type="NCBI Taxonomy" id="486407"/>
    <lineage>
        <taxon>Bacteria</taxon>
        <taxon>Pseudomonadati</taxon>
        <taxon>Pseudomonadota</taxon>
        <taxon>Alphaproteobacteria</taxon>
        <taxon>Hyphomicrobiales</taxon>
        <taxon>Brucellaceae</taxon>
        <taxon>Paenochrobactrum</taxon>
    </lineage>
</organism>
<comment type="function">
    <text evidence="8">Transfers a GMP moiety from GTP to Mo-molybdopterin (Mo-MPT) cofactor (Moco or molybdenum cofactor) to form Mo-molybdopterin guanine dinucleotide (Mo-MGD) cofactor.</text>
</comment>
<feature type="binding site" evidence="8">
    <location>
        <position position="77"/>
    </location>
    <ligand>
        <name>GTP</name>
        <dbReference type="ChEBI" id="CHEBI:37565"/>
    </ligand>
</feature>
<feature type="binding site" evidence="8">
    <location>
        <position position="108"/>
    </location>
    <ligand>
        <name>GTP</name>
        <dbReference type="ChEBI" id="CHEBI:37565"/>
    </ligand>
</feature>
<evidence type="ECO:0000256" key="6">
    <source>
        <dbReference type="ARBA" id="ARBA00023134"/>
    </source>
</evidence>
<evidence type="ECO:0000256" key="4">
    <source>
        <dbReference type="ARBA" id="ARBA00022741"/>
    </source>
</evidence>
<dbReference type="InterPro" id="IPR029044">
    <property type="entry name" value="Nucleotide-diphossugar_trans"/>
</dbReference>
<keyword evidence="1 8" id="KW-0963">Cytoplasm</keyword>
<keyword evidence="11" id="KW-1185">Reference proteome</keyword>
<comment type="domain">
    <text evidence="8">The N-terminal domain determines nucleotide recognition and specific binding, while the C-terminal domain determines the specific binding to the target protein.</text>
</comment>
<evidence type="ECO:0000313" key="10">
    <source>
        <dbReference type="EMBL" id="GAA0590066.1"/>
    </source>
</evidence>
<keyword evidence="10" id="KW-0548">Nucleotidyltransferase</keyword>
<name>A0ABN1FG30_9HYPH</name>
<feature type="binding site" evidence="8">
    <location>
        <position position="31"/>
    </location>
    <ligand>
        <name>GTP</name>
        <dbReference type="ChEBI" id="CHEBI:37565"/>
    </ligand>
</feature>
<evidence type="ECO:0000256" key="5">
    <source>
        <dbReference type="ARBA" id="ARBA00022842"/>
    </source>
</evidence>
<proteinExistence type="inferred from homology"/>
<dbReference type="GO" id="GO:0016779">
    <property type="term" value="F:nucleotidyltransferase activity"/>
    <property type="evidence" value="ECO:0007669"/>
    <property type="project" value="UniProtKB-KW"/>
</dbReference>
<dbReference type="EC" id="2.7.7.77" evidence="8"/>
<evidence type="ECO:0000256" key="1">
    <source>
        <dbReference type="ARBA" id="ARBA00022490"/>
    </source>
</evidence>
<keyword evidence="7 8" id="KW-0501">Molybdenum cofactor biosynthesis</keyword>
<accession>A0ABN1FG30</accession>
<evidence type="ECO:0000259" key="9">
    <source>
        <dbReference type="Pfam" id="PF12804"/>
    </source>
</evidence>
<feature type="binding site" evidence="8">
    <location>
        <position position="59"/>
    </location>
    <ligand>
        <name>GTP</name>
        <dbReference type="ChEBI" id="CHEBI:37565"/>
    </ligand>
</feature>
<comment type="cofactor">
    <cofactor evidence="8">
        <name>Mg(2+)</name>
        <dbReference type="ChEBI" id="CHEBI:18420"/>
    </cofactor>
</comment>
<gene>
    <name evidence="8 10" type="primary">mobA</name>
    <name evidence="10" type="ORF">GCM10008943_01330</name>
</gene>
<dbReference type="Pfam" id="PF12804">
    <property type="entry name" value="NTP_transf_3"/>
    <property type="match status" value="1"/>
</dbReference>
<dbReference type="InterPro" id="IPR025877">
    <property type="entry name" value="MobA-like_NTP_Trfase"/>
</dbReference>
<evidence type="ECO:0000256" key="7">
    <source>
        <dbReference type="ARBA" id="ARBA00023150"/>
    </source>
</evidence>
<keyword evidence="5 8" id="KW-0460">Magnesium</keyword>
<evidence type="ECO:0000256" key="2">
    <source>
        <dbReference type="ARBA" id="ARBA00022679"/>
    </source>
</evidence>
<reference evidence="10 11" key="1">
    <citation type="journal article" date="2019" name="Int. J. Syst. Evol. Microbiol.">
        <title>The Global Catalogue of Microorganisms (GCM) 10K type strain sequencing project: providing services to taxonomists for standard genome sequencing and annotation.</title>
        <authorList>
            <consortium name="The Broad Institute Genomics Platform"/>
            <consortium name="The Broad Institute Genome Sequencing Center for Infectious Disease"/>
            <person name="Wu L."/>
            <person name="Ma J."/>
        </authorList>
    </citation>
    <scope>NUCLEOTIDE SEQUENCE [LARGE SCALE GENOMIC DNA]</scope>
    <source>
        <strain evidence="10 11">JCM 15115</strain>
    </source>
</reference>
<feature type="domain" description="MobA-like NTP transferase" evidence="9">
    <location>
        <begin position="11"/>
        <end position="167"/>
    </location>
</feature>
<keyword evidence="2 8" id="KW-0808">Transferase</keyword>
<dbReference type="NCBIfam" id="TIGR02665">
    <property type="entry name" value="molyb_mobA"/>
    <property type="match status" value="1"/>
</dbReference>
<evidence type="ECO:0000256" key="8">
    <source>
        <dbReference type="HAMAP-Rule" id="MF_00316"/>
    </source>
</evidence>
<dbReference type="HAMAP" id="MF_00316">
    <property type="entry name" value="MobA"/>
    <property type="match status" value="1"/>
</dbReference>
<comment type="subunit">
    <text evidence="8">Monomer.</text>
</comment>
<comment type="caution">
    <text evidence="10">The sequence shown here is derived from an EMBL/GenBank/DDBJ whole genome shotgun (WGS) entry which is preliminary data.</text>
</comment>